<evidence type="ECO:0000313" key="5">
    <source>
        <dbReference type="Proteomes" id="UP001059672"/>
    </source>
</evidence>
<evidence type="ECO:0000313" key="4">
    <source>
        <dbReference type="EMBL" id="UTW07990.1"/>
    </source>
</evidence>
<keyword evidence="5" id="KW-1185">Reference proteome</keyword>
<gene>
    <name evidence="4" type="ORF">KDW96_01240</name>
</gene>
<keyword evidence="2" id="KW-0233">DNA recombination</keyword>
<dbReference type="PANTHER" id="PTHR30349:SF87">
    <property type="entry name" value="TRANSPOSASE A"/>
    <property type="match status" value="1"/>
</dbReference>
<keyword evidence="1" id="KW-0229">DNA integration</keyword>
<dbReference type="EMBL" id="CP073346">
    <property type="protein sequence ID" value="UTW07990.1"/>
    <property type="molecule type" value="Genomic_DNA"/>
</dbReference>
<organism evidence="4 5">
    <name type="scientific">Pseudomonas benzenivorans</name>
    <dbReference type="NCBI Taxonomy" id="556533"/>
    <lineage>
        <taxon>Bacteria</taxon>
        <taxon>Pseudomonadati</taxon>
        <taxon>Pseudomonadota</taxon>
        <taxon>Gammaproteobacteria</taxon>
        <taxon>Pseudomonadales</taxon>
        <taxon>Pseudomonadaceae</taxon>
        <taxon>Pseudomonas</taxon>
    </lineage>
</organism>
<feature type="domain" description="Tyr recombinase" evidence="3">
    <location>
        <begin position="165"/>
        <end position="392"/>
    </location>
</feature>
<sequence>MKYTIKTFITSSGERLSQLYKTEEPDLPLFYPTAYIARTVRPSATHETQKVYLAVIRRVCEWESSRNIDLALSFRSRKFLTAAQVDDLANYLRASKLGGKGAVISSPKYNTYVTYTAGYLRWLAQELITDANTPEIREALAAQDTMLLRKKRRKAGSSSARDQRVVSARLSTDARNQLLDLFHQPFEGLRKPQDFGPRLRNIVMLRVLYETGMRAGELLSLKLRNIIEAGGGDSAYLDIERNHHDAIDTRLHQPVAKTLGRKVPISEHLEEQLRNYRDNWRADIPMAGFSDENFIFIVHRGGRSQGRALPITAFGSGLANLRQSFCALSQVRPHLLRHDWNYRFSIIADREDMSFEDECTLREQLMGWVPGSPMSRRYNLRHIEEKSQEIGRKIATDTARITK</sequence>
<dbReference type="InterPro" id="IPR002104">
    <property type="entry name" value="Integrase_catalytic"/>
</dbReference>
<dbReference type="InterPro" id="IPR011010">
    <property type="entry name" value="DNA_brk_join_enz"/>
</dbReference>
<dbReference type="RefSeq" id="WP_255838583.1">
    <property type="nucleotide sequence ID" value="NZ_CP073346.1"/>
</dbReference>
<dbReference type="Proteomes" id="UP001059672">
    <property type="component" value="Chromosome"/>
</dbReference>
<accession>A0ABY5H6V7</accession>
<dbReference type="InterPro" id="IPR050090">
    <property type="entry name" value="Tyrosine_recombinase_XerCD"/>
</dbReference>
<protein>
    <submittedName>
        <fullName evidence="4">Site-specific integrase</fullName>
    </submittedName>
</protein>
<dbReference type="PANTHER" id="PTHR30349">
    <property type="entry name" value="PHAGE INTEGRASE-RELATED"/>
    <property type="match status" value="1"/>
</dbReference>
<name>A0ABY5H6V7_9PSED</name>
<evidence type="ECO:0000256" key="1">
    <source>
        <dbReference type="ARBA" id="ARBA00022908"/>
    </source>
</evidence>
<proteinExistence type="predicted"/>
<evidence type="ECO:0000256" key="2">
    <source>
        <dbReference type="ARBA" id="ARBA00023172"/>
    </source>
</evidence>
<dbReference type="PROSITE" id="PS51898">
    <property type="entry name" value="TYR_RECOMBINASE"/>
    <property type="match status" value="1"/>
</dbReference>
<dbReference type="InterPro" id="IPR013762">
    <property type="entry name" value="Integrase-like_cat_sf"/>
</dbReference>
<dbReference type="Gene3D" id="1.10.443.10">
    <property type="entry name" value="Intergrase catalytic core"/>
    <property type="match status" value="1"/>
</dbReference>
<reference evidence="4" key="1">
    <citation type="submission" date="2021-04" db="EMBL/GenBank/DDBJ databases">
        <title>Oceanospirillales bacteria with DddD are important DMSP degraders in coastal seawater.</title>
        <authorList>
            <person name="Liu J."/>
        </authorList>
    </citation>
    <scope>NUCLEOTIDE SEQUENCE</scope>
    <source>
        <strain evidence="4">D13-4</strain>
    </source>
</reference>
<dbReference type="SUPFAM" id="SSF56349">
    <property type="entry name" value="DNA breaking-rejoining enzymes"/>
    <property type="match status" value="1"/>
</dbReference>
<dbReference type="CDD" id="cd00397">
    <property type="entry name" value="DNA_BRE_C"/>
    <property type="match status" value="1"/>
</dbReference>
<evidence type="ECO:0000259" key="3">
    <source>
        <dbReference type="PROSITE" id="PS51898"/>
    </source>
</evidence>